<protein>
    <submittedName>
        <fullName evidence="3">Uncharacterized protein</fullName>
    </submittedName>
</protein>
<sequence length="319" mass="36326">MDNQHCHVQGNPDLYGLGIRLGIYFQMLTVQSSGLFSYFLRAEDNIAETAVVFVMSVGTVLVRQIVIRQIEAIEVAFMITLLTALVNSYRQANQLKGLVQMLYGIEMLGLIGIYIWFWWVGMDQLGRSCPDDRAFFFANVSLWGWFRTFNKVLTVFAGLAGAMSAMVYGVAYTFLLGFYLHRAILRAFNRPVEPIDQVEQYTNDYRSVDLALNIGVILFVELTIRWNQISDVYSLNSPGQFIPFFIGLAQLMSVGYKAIKNYLKNAAEEEDPGRRNPYTATQCLHETGHTRQLQMSGSRRRYARNDTEMNSFSSDTIGR</sequence>
<feature type="compositionally biased region" description="Polar residues" evidence="1">
    <location>
        <begin position="287"/>
        <end position="297"/>
    </location>
</feature>
<feature type="transmembrane region" description="Helical" evidence="2">
    <location>
        <begin position="101"/>
        <end position="119"/>
    </location>
</feature>
<proteinExistence type="predicted"/>
<dbReference type="EMBL" id="CDHN01000002">
    <property type="protein sequence ID" value="CEJ84295.1"/>
    <property type="molecule type" value="Genomic_DNA"/>
</dbReference>
<name>A0A0A1SSI4_9HYPO</name>
<evidence type="ECO:0000313" key="4">
    <source>
        <dbReference type="Proteomes" id="UP000039046"/>
    </source>
</evidence>
<feature type="transmembrane region" description="Helical" evidence="2">
    <location>
        <begin position="72"/>
        <end position="89"/>
    </location>
</feature>
<keyword evidence="2" id="KW-0812">Transmembrane</keyword>
<keyword evidence="2" id="KW-0472">Membrane</keyword>
<keyword evidence="4" id="KW-1185">Reference proteome</keyword>
<evidence type="ECO:0000313" key="3">
    <source>
        <dbReference type="EMBL" id="CEJ84295.1"/>
    </source>
</evidence>
<feature type="region of interest" description="Disordered" evidence="1">
    <location>
        <begin position="287"/>
        <end position="319"/>
    </location>
</feature>
<dbReference type="STRING" id="1531966.A0A0A1SSI4"/>
<feature type="compositionally biased region" description="Polar residues" evidence="1">
    <location>
        <begin position="308"/>
        <end position="319"/>
    </location>
</feature>
<feature type="transmembrane region" description="Helical" evidence="2">
    <location>
        <begin position="47"/>
        <end position="66"/>
    </location>
</feature>
<evidence type="ECO:0000256" key="2">
    <source>
        <dbReference type="SAM" id="Phobius"/>
    </source>
</evidence>
<organism evidence="3 4">
    <name type="scientific">[Torrubiella] hemipterigena</name>
    <dbReference type="NCBI Taxonomy" id="1531966"/>
    <lineage>
        <taxon>Eukaryota</taxon>
        <taxon>Fungi</taxon>
        <taxon>Dikarya</taxon>
        <taxon>Ascomycota</taxon>
        <taxon>Pezizomycotina</taxon>
        <taxon>Sordariomycetes</taxon>
        <taxon>Hypocreomycetidae</taxon>
        <taxon>Hypocreales</taxon>
        <taxon>Clavicipitaceae</taxon>
        <taxon>Clavicipitaceae incertae sedis</taxon>
        <taxon>'Torrubiella' clade</taxon>
    </lineage>
</organism>
<feature type="transmembrane region" description="Helical" evidence="2">
    <location>
        <begin position="210"/>
        <end position="229"/>
    </location>
</feature>
<dbReference type="Proteomes" id="UP000039046">
    <property type="component" value="Unassembled WGS sequence"/>
</dbReference>
<gene>
    <name evidence="3" type="ORF">VHEMI03437</name>
</gene>
<evidence type="ECO:0000256" key="1">
    <source>
        <dbReference type="SAM" id="MobiDB-lite"/>
    </source>
</evidence>
<dbReference type="AlphaFoldDB" id="A0A0A1SSI4"/>
<dbReference type="OrthoDB" id="3945378at2759"/>
<dbReference type="HOGENOM" id="CLU_059578_0_0_1"/>
<feature type="transmembrane region" description="Helical" evidence="2">
    <location>
        <begin position="152"/>
        <end position="180"/>
    </location>
</feature>
<feature type="transmembrane region" description="Helical" evidence="2">
    <location>
        <begin position="21"/>
        <end position="40"/>
    </location>
</feature>
<accession>A0A0A1SSI4</accession>
<feature type="transmembrane region" description="Helical" evidence="2">
    <location>
        <begin position="241"/>
        <end position="259"/>
    </location>
</feature>
<reference evidence="3 4" key="1">
    <citation type="journal article" date="2015" name="Genome Announc.">
        <title>Draft Genome Sequence and Gene Annotation of the Entomopathogenic Fungus Verticillium hemipterigenum.</title>
        <authorList>
            <person name="Horn F."/>
            <person name="Habel A."/>
            <person name="Scharf D.H."/>
            <person name="Dworschak J."/>
            <person name="Brakhage A.A."/>
            <person name="Guthke R."/>
            <person name="Hertweck C."/>
            <person name="Linde J."/>
        </authorList>
    </citation>
    <scope>NUCLEOTIDE SEQUENCE [LARGE SCALE GENOMIC DNA]</scope>
</reference>
<keyword evidence="2" id="KW-1133">Transmembrane helix</keyword>